<organism evidence="3 4">
    <name type="scientific">Haemaphysalis longicornis</name>
    <name type="common">Bush tick</name>
    <dbReference type="NCBI Taxonomy" id="44386"/>
    <lineage>
        <taxon>Eukaryota</taxon>
        <taxon>Metazoa</taxon>
        <taxon>Ecdysozoa</taxon>
        <taxon>Arthropoda</taxon>
        <taxon>Chelicerata</taxon>
        <taxon>Arachnida</taxon>
        <taxon>Acari</taxon>
        <taxon>Parasitiformes</taxon>
        <taxon>Ixodida</taxon>
        <taxon>Ixodoidea</taxon>
        <taxon>Ixodidae</taxon>
        <taxon>Haemaphysalinae</taxon>
        <taxon>Haemaphysalis</taxon>
    </lineage>
</organism>
<protein>
    <submittedName>
        <fullName evidence="3">Uncharacterized protein</fullName>
    </submittedName>
</protein>
<dbReference type="PANTHER" id="PTHR18887">
    <property type="entry name" value="GOLGI-ASSOCIATED PROTEIN GCP360-RELATED"/>
    <property type="match status" value="1"/>
</dbReference>
<comment type="caution">
    <text evidence="3">The sequence shown here is derived from an EMBL/GenBank/DDBJ whole genome shotgun (WGS) entry which is preliminary data.</text>
</comment>
<accession>A0A9J6GZM9</accession>
<feature type="coiled-coil region" evidence="1">
    <location>
        <begin position="11"/>
        <end position="45"/>
    </location>
</feature>
<dbReference type="EMBL" id="JABSTR010000010">
    <property type="protein sequence ID" value="KAH9380241.1"/>
    <property type="molecule type" value="Genomic_DNA"/>
</dbReference>
<name>A0A9J6GZM9_HAELO</name>
<feature type="region of interest" description="Disordered" evidence="2">
    <location>
        <begin position="53"/>
        <end position="86"/>
    </location>
</feature>
<reference evidence="3 4" key="1">
    <citation type="journal article" date="2020" name="Cell">
        <title>Large-Scale Comparative Analyses of Tick Genomes Elucidate Their Genetic Diversity and Vector Capacities.</title>
        <authorList>
            <consortium name="Tick Genome and Microbiome Consortium (TIGMIC)"/>
            <person name="Jia N."/>
            <person name="Wang J."/>
            <person name="Shi W."/>
            <person name="Du L."/>
            <person name="Sun Y."/>
            <person name="Zhan W."/>
            <person name="Jiang J.F."/>
            <person name="Wang Q."/>
            <person name="Zhang B."/>
            <person name="Ji P."/>
            <person name="Bell-Sakyi L."/>
            <person name="Cui X.M."/>
            <person name="Yuan T.T."/>
            <person name="Jiang B.G."/>
            <person name="Yang W.F."/>
            <person name="Lam T.T."/>
            <person name="Chang Q.C."/>
            <person name="Ding S.J."/>
            <person name="Wang X.J."/>
            <person name="Zhu J.G."/>
            <person name="Ruan X.D."/>
            <person name="Zhao L."/>
            <person name="Wei J.T."/>
            <person name="Ye R.Z."/>
            <person name="Que T.C."/>
            <person name="Du C.H."/>
            <person name="Zhou Y.H."/>
            <person name="Cheng J.X."/>
            <person name="Dai P.F."/>
            <person name="Guo W.B."/>
            <person name="Han X.H."/>
            <person name="Huang E.J."/>
            <person name="Li L.F."/>
            <person name="Wei W."/>
            <person name="Gao Y.C."/>
            <person name="Liu J.Z."/>
            <person name="Shao H.Z."/>
            <person name="Wang X."/>
            <person name="Wang C.C."/>
            <person name="Yang T.C."/>
            <person name="Huo Q.B."/>
            <person name="Li W."/>
            <person name="Chen H.Y."/>
            <person name="Chen S.E."/>
            <person name="Zhou L.G."/>
            <person name="Ni X.B."/>
            <person name="Tian J.H."/>
            <person name="Sheng Y."/>
            <person name="Liu T."/>
            <person name="Pan Y.S."/>
            <person name="Xia L.Y."/>
            <person name="Li J."/>
            <person name="Zhao F."/>
            <person name="Cao W.C."/>
        </authorList>
    </citation>
    <scope>NUCLEOTIDE SEQUENCE [LARGE SCALE GENOMIC DNA]</scope>
    <source>
        <strain evidence="3">HaeL-2018</strain>
    </source>
</reference>
<proteinExistence type="predicted"/>
<dbReference type="Proteomes" id="UP000821853">
    <property type="component" value="Chromosome 8"/>
</dbReference>
<dbReference type="VEuPathDB" id="VectorBase:HLOH_060697"/>
<dbReference type="OrthoDB" id="2441647at2759"/>
<gene>
    <name evidence="3" type="ORF">HPB48_022144</name>
</gene>
<evidence type="ECO:0000313" key="3">
    <source>
        <dbReference type="EMBL" id="KAH9380241.1"/>
    </source>
</evidence>
<dbReference type="InterPro" id="IPR026202">
    <property type="entry name" value="GOLGB1"/>
</dbReference>
<sequence>MDDPDHKDILIQQLKDIVRTNEEILKKKEKELEESQSKFQKFKLQSKAKIAQLTSQVKNQHEASPEGLAGDEGSKPTTPHHEGDAATKGRLRMLKHQLDETKQQLQRREQEMEKSRKSFEETVEQLQKQLLQRDKALMEASDDQAAKQACKKTRGPSCSSRKTFSAFPVSCSSPLVARGRTTVVVGAATAAARRKSACTRRWSSKDSKILELNNQILELERRILDLQENLREKDQVLQARSRAIQLMTEDLSLRNKTTVDDLDDTRAEMRLMQQHFLEQETSWKQREATLSADLDSNKGRVSELEEGFRRLESTRFQLAAHNAELQEKVVRLQEAAEKARTEQAAVFQGAPLCLSLCLSLSLKYHNPSMQQHASYITTFFLSFFKFFL</sequence>
<evidence type="ECO:0000256" key="2">
    <source>
        <dbReference type="SAM" id="MobiDB-lite"/>
    </source>
</evidence>
<evidence type="ECO:0000313" key="4">
    <source>
        <dbReference type="Proteomes" id="UP000821853"/>
    </source>
</evidence>
<dbReference type="GO" id="GO:0005794">
    <property type="term" value="C:Golgi apparatus"/>
    <property type="evidence" value="ECO:0007669"/>
    <property type="project" value="InterPro"/>
</dbReference>
<feature type="coiled-coil region" evidence="1">
    <location>
        <begin position="91"/>
        <end position="129"/>
    </location>
</feature>
<keyword evidence="1" id="KW-0175">Coiled coil</keyword>
<dbReference type="PANTHER" id="PTHR18887:SF5">
    <property type="entry name" value="GOLGIN SUBFAMILY B MEMBER 1-LIKE"/>
    <property type="match status" value="1"/>
</dbReference>
<feature type="coiled-coil region" evidence="1">
    <location>
        <begin position="209"/>
        <end position="236"/>
    </location>
</feature>
<keyword evidence="4" id="KW-1185">Reference proteome</keyword>
<evidence type="ECO:0000256" key="1">
    <source>
        <dbReference type="SAM" id="Coils"/>
    </source>
</evidence>
<dbReference type="AlphaFoldDB" id="A0A9J6GZM9"/>